<evidence type="ECO:0000259" key="4">
    <source>
        <dbReference type="Pfam" id="PF14159"/>
    </source>
</evidence>
<feature type="domain" description="Cyanobacterial aminoacyl-tRNA synthetase CAAD" evidence="4">
    <location>
        <begin position="48"/>
        <end position="132"/>
    </location>
</feature>
<evidence type="ECO:0000256" key="2">
    <source>
        <dbReference type="SAM" id="MobiDB-lite"/>
    </source>
</evidence>
<dbReference type="AlphaFoldDB" id="A0A1U7HE45"/>
<keyword evidence="6" id="KW-1185">Reference proteome</keyword>
<feature type="region of interest" description="Disordered" evidence="2">
    <location>
        <begin position="1"/>
        <end position="29"/>
    </location>
</feature>
<evidence type="ECO:0000313" key="5">
    <source>
        <dbReference type="EMBL" id="OKH21853.1"/>
    </source>
</evidence>
<feature type="transmembrane region" description="Helical" evidence="3">
    <location>
        <begin position="87"/>
        <end position="107"/>
    </location>
</feature>
<evidence type="ECO:0000256" key="3">
    <source>
        <dbReference type="SAM" id="Phobius"/>
    </source>
</evidence>
<protein>
    <recommendedName>
        <fullName evidence="4">Cyanobacterial aminoacyl-tRNA synthetase CAAD domain-containing protein</fullName>
    </recommendedName>
</protein>
<dbReference type="GO" id="GO:0009579">
    <property type="term" value="C:thylakoid"/>
    <property type="evidence" value="ECO:0007669"/>
    <property type="project" value="InterPro"/>
</dbReference>
<keyword evidence="3" id="KW-1133">Transmembrane helix</keyword>
<comment type="subcellular location">
    <subcellularLocation>
        <location evidence="1">Membrane</location>
        <topology evidence="1">Multi-pass membrane protein</topology>
    </subcellularLocation>
</comment>
<dbReference type="OrthoDB" id="459910at2"/>
<dbReference type="InterPro" id="IPR025564">
    <property type="entry name" value="CAAD_dom"/>
</dbReference>
<keyword evidence="3" id="KW-0472">Membrane</keyword>
<dbReference type="InterPro" id="IPR033344">
    <property type="entry name" value="CURT1"/>
</dbReference>
<evidence type="ECO:0000256" key="1">
    <source>
        <dbReference type="ARBA" id="ARBA00004141"/>
    </source>
</evidence>
<dbReference type="PANTHER" id="PTHR33222:SF4">
    <property type="entry name" value="PROTEIN CURVATURE THYLAKOID 1A, CHLOROPLASTIC"/>
    <property type="match status" value="1"/>
</dbReference>
<dbReference type="EMBL" id="MRCB01000017">
    <property type="protein sequence ID" value="OKH21853.1"/>
    <property type="molecule type" value="Genomic_DNA"/>
</dbReference>
<dbReference type="Proteomes" id="UP000186868">
    <property type="component" value="Unassembled WGS sequence"/>
</dbReference>
<feature type="transmembrane region" description="Helical" evidence="3">
    <location>
        <begin position="60"/>
        <end position="81"/>
    </location>
</feature>
<evidence type="ECO:0000313" key="6">
    <source>
        <dbReference type="Proteomes" id="UP000186868"/>
    </source>
</evidence>
<dbReference type="STRING" id="1921803.NIES593_14365"/>
<reference evidence="5 6" key="1">
    <citation type="submission" date="2016-11" db="EMBL/GenBank/DDBJ databases">
        <title>Draft Genome Sequences of Nine Cyanobacterial Strains from Diverse Habitats.</title>
        <authorList>
            <person name="Zhu T."/>
            <person name="Hou S."/>
            <person name="Lu X."/>
            <person name="Hess W.R."/>
        </authorList>
    </citation>
    <scope>NUCLEOTIDE SEQUENCE [LARGE SCALE GENOMIC DNA]</scope>
    <source>
        <strain evidence="5 6">NIES-593</strain>
    </source>
</reference>
<sequence>MESQESTKQDLGIKLGSGGQIEKKAPSTDSPWREWVEPVMEVVAKVPDYIGQFYTENKQFLIVIGLFVLGIITVKITLAVLDAVNDIPLLAPLLELVGIGYTAWFVWRYLLKSETRRELLAEFEAIKTQVFGDKA</sequence>
<dbReference type="GO" id="GO:0016020">
    <property type="term" value="C:membrane"/>
    <property type="evidence" value="ECO:0007669"/>
    <property type="project" value="UniProtKB-SubCell"/>
</dbReference>
<accession>A0A1U7HE45</accession>
<name>A0A1U7HE45_9CYAN</name>
<proteinExistence type="predicted"/>
<gene>
    <name evidence="5" type="ORF">NIES593_14365</name>
</gene>
<organism evidence="5 6">
    <name type="scientific">Hydrococcus rivularis NIES-593</name>
    <dbReference type="NCBI Taxonomy" id="1921803"/>
    <lineage>
        <taxon>Bacteria</taxon>
        <taxon>Bacillati</taxon>
        <taxon>Cyanobacteriota</taxon>
        <taxon>Cyanophyceae</taxon>
        <taxon>Pleurocapsales</taxon>
        <taxon>Hydrococcaceae</taxon>
        <taxon>Hydrococcus</taxon>
    </lineage>
</organism>
<dbReference type="PANTHER" id="PTHR33222">
    <property type="match status" value="1"/>
</dbReference>
<keyword evidence="3" id="KW-0812">Transmembrane</keyword>
<dbReference type="Pfam" id="PF14159">
    <property type="entry name" value="CAAD"/>
    <property type="match status" value="1"/>
</dbReference>
<dbReference type="RefSeq" id="WP_073600241.1">
    <property type="nucleotide sequence ID" value="NZ_MRCB01000017.1"/>
</dbReference>
<comment type="caution">
    <text evidence="5">The sequence shown here is derived from an EMBL/GenBank/DDBJ whole genome shotgun (WGS) entry which is preliminary data.</text>
</comment>